<keyword evidence="2" id="KW-0547">Nucleotide-binding</keyword>
<dbReference type="AlphaFoldDB" id="A0A6C0I640"/>
<dbReference type="GO" id="GO:0005634">
    <property type="term" value="C:nucleus"/>
    <property type="evidence" value="ECO:0007669"/>
    <property type="project" value="TreeGrafter"/>
</dbReference>
<keyword evidence="3" id="KW-0067">ATP-binding</keyword>
<evidence type="ECO:0000256" key="1">
    <source>
        <dbReference type="ARBA" id="ARBA00006485"/>
    </source>
</evidence>
<dbReference type="Gene3D" id="1.10.510.10">
    <property type="entry name" value="Transferase(Phosphotransferase) domain 1"/>
    <property type="match status" value="1"/>
</dbReference>
<reference evidence="5" key="1">
    <citation type="journal article" date="2020" name="Nature">
        <title>Giant virus diversity and host interactions through global metagenomics.</title>
        <authorList>
            <person name="Schulz F."/>
            <person name="Roux S."/>
            <person name="Paez-Espino D."/>
            <person name="Jungbluth S."/>
            <person name="Walsh D.A."/>
            <person name="Denef V.J."/>
            <person name="McMahon K.D."/>
            <person name="Konstantinidis K.T."/>
            <person name="Eloe-Fadrosh E.A."/>
            <person name="Kyrpides N.C."/>
            <person name="Woyke T."/>
        </authorList>
    </citation>
    <scope>NUCLEOTIDE SEQUENCE</scope>
    <source>
        <strain evidence="5">GVMAG-M-3300023184-24</strain>
    </source>
</reference>
<dbReference type="GO" id="GO:0005524">
    <property type="term" value="F:ATP binding"/>
    <property type="evidence" value="ECO:0007669"/>
    <property type="project" value="UniProtKB-KW"/>
</dbReference>
<proteinExistence type="inferred from homology"/>
<sequence>MTDTEHIKYKTIPISENTTGKGTLIGQGGFGKVYKVTNDNHTFAVKLTNVFDREGNLIGQNLKEISLGYHCLNHYNIVKCTNVFVHEKYELVNSKYVMNMNIADFSFNELIHSKLSNTDRLVFFYPLLKHIVNGISYIHSNFISHGDIKPENILLFGNSDLLDNNWKSNAENIKEYLKTSTLKICDFGGINLEYNNTMDHTSTLHYRPPELFIKMNNKYRKTVKDIYGQFNDVWSIAITMLEFLTKTNIIEKLYKKGLKINEKEFLSRYFHCMKTLDIYKLLKNSGYDIENVFVKNIANILQLMLNKTIHERINIYNLSIYINYYINKYSDLYKDNNLYSELLFEPIPLVNNNIQYINTINKDVINIDYRKYSIDQLYKFMNIDEYSDPNDNQYLPLGLLLFDRLISKKILTNDNSSTLQYMYTKTLLECYYIASRYLLSDIDIIYFIEFLNIDIDEIHLDILEILKQLNYDIYRPTILTFINNQNNDIYHSQYIMDASISTFCDNLTINTDYNNTVTFIQKMVEFDCNIFGNILNTTINEIKEPENDDNIITDQLYIPLLKRDDYSK</sequence>
<dbReference type="InterPro" id="IPR000719">
    <property type="entry name" value="Prot_kinase_dom"/>
</dbReference>
<protein>
    <recommendedName>
        <fullName evidence="4">Protein kinase domain-containing protein</fullName>
    </recommendedName>
</protein>
<feature type="domain" description="Protein kinase" evidence="4">
    <location>
        <begin position="19"/>
        <end position="326"/>
    </location>
</feature>
<dbReference type="PANTHER" id="PTHR24056">
    <property type="entry name" value="CELL DIVISION PROTEIN KINASE"/>
    <property type="match status" value="1"/>
</dbReference>
<dbReference type="InterPro" id="IPR008271">
    <property type="entry name" value="Ser/Thr_kinase_AS"/>
</dbReference>
<comment type="similarity">
    <text evidence="1">Belongs to the protein kinase superfamily. CMGC Ser/Thr protein kinase family. CDC2/CDKX subfamily.</text>
</comment>
<dbReference type="GO" id="GO:0004674">
    <property type="term" value="F:protein serine/threonine kinase activity"/>
    <property type="evidence" value="ECO:0007669"/>
    <property type="project" value="TreeGrafter"/>
</dbReference>
<dbReference type="PROSITE" id="PS00107">
    <property type="entry name" value="PROTEIN_KINASE_ATP"/>
    <property type="match status" value="1"/>
</dbReference>
<name>A0A6C0I640_9ZZZZ</name>
<dbReference type="Pfam" id="PF00069">
    <property type="entry name" value="Pkinase"/>
    <property type="match status" value="1"/>
</dbReference>
<organism evidence="5">
    <name type="scientific">viral metagenome</name>
    <dbReference type="NCBI Taxonomy" id="1070528"/>
    <lineage>
        <taxon>unclassified sequences</taxon>
        <taxon>metagenomes</taxon>
        <taxon>organismal metagenomes</taxon>
    </lineage>
</organism>
<evidence type="ECO:0000259" key="4">
    <source>
        <dbReference type="PROSITE" id="PS50011"/>
    </source>
</evidence>
<evidence type="ECO:0000256" key="3">
    <source>
        <dbReference type="ARBA" id="ARBA00022840"/>
    </source>
</evidence>
<dbReference type="InterPro" id="IPR050108">
    <property type="entry name" value="CDK"/>
</dbReference>
<dbReference type="SMART" id="SM00220">
    <property type="entry name" value="S_TKc"/>
    <property type="match status" value="1"/>
</dbReference>
<dbReference type="Gene3D" id="3.30.200.20">
    <property type="entry name" value="Phosphorylase Kinase, domain 1"/>
    <property type="match status" value="1"/>
</dbReference>
<evidence type="ECO:0000256" key="2">
    <source>
        <dbReference type="ARBA" id="ARBA00022741"/>
    </source>
</evidence>
<dbReference type="PROSITE" id="PS50011">
    <property type="entry name" value="PROTEIN_KINASE_DOM"/>
    <property type="match status" value="1"/>
</dbReference>
<evidence type="ECO:0000313" key="5">
    <source>
        <dbReference type="EMBL" id="QHT88050.1"/>
    </source>
</evidence>
<dbReference type="EMBL" id="MN740108">
    <property type="protein sequence ID" value="QHT88050.1"/>
    <property type="molecule type" value="Genomic_DNA"/>
</dbReference>
<dbReference type="InterPro" id="IPR011009">
    <property type="entry name" value="Kinase-like_dom_sf"/>
</dbReference>
<dbReference type="PROSITE" id="PS00108">
    <property type="entry name" value="PROTEIN_KINASE_ST"/>
    <property type="match status" value="1"/>
</dbReference>
<dbReference type="SUPFAM" id="SSF56112">
    <property type="entry name" value="Protein kinase-like (PK-like)"/>
    <property type="match status" value="1"/>
</dbReference>
<accession>A0A6C0I640</accession>
<dbReference type="InterPro" id="IPR017441">
    <property type="entry name" value="Protein_kinase_ATP_BS"/>
</dbReference>